<proteinExistence type="predicted"/>
<gene>
    <name evidence="1" type="ORF">J2S05_003544</name>
</gene>
<sequence>MNKLSSNLELFLEQQYCVSLSRNQVSSYPFVFSDLLNESKQDQILTNHATELDHPPLAIVGSLFAKRFSVYCMAALSSVSLFDKQLPVSPDKIHFSIIQQAQMVYQIDRHDIVSVDYSTSSNRKKSVNRYINQLYELLTTIIKSVSSYTGIHPNTMWSLISHNLHNLYLRLKERCVDTVFDKRLPYILEDRALLNEQNPDNFTYYCHPEQTEQYFYLRKHCCLAFKLNSNHGYCLTCPRISNSVRDATITKKTQR</sequence>
<dbReference type="EMBL" id="JAUSUA010000006">
    <property type="protein sequence ID" value="MDQ0208732.1"/>
    <property type="molecule type" value="Genomic_DNA"/>
</dbReference>
<evidence type="ECO:0000313" key="1">
    <source>
        <dbReference type="EMBL" id="MDQ0208732.1"/>
    </source>
</evidence>
<dbReference type="Proteomes" id="UP001225034">
    <property type="component" value="Unassembled WGS sequence"/>
</dbReference>
<accession>A0ABT9YLH5</accession>
<reference evidence="1 2" key="1">
    <citation type="submission" date="2023-07" db="EMBL/GenBank/DDBJ databases">
        <title>Genomic Encyclopedia of Type Strains, Phase IV (KMG-IV): sequencing the most valuable type-strain genomes for metagenomic binning, comparative biology and taxonomic classification.</title>
        <authorList>
            <person name="Goeker M."/>
        </authorList>
    </citation>
    <scope>NUCLEOTIDE SEQUENCE [LARGE SCALE GENOMIC DNA]</scope>
    <source>
        <strain evidence="1 2">DSM 19154</strain>
    </source>
</reference>
<protein>
    <submittedName>
        <fullName evidence="1">Ferric iron reductase protein FhuF</fullName>
    </submittedName>
</protein>
<evidence type="ECO:0000313" key="2">
    <source>
        <dbReference type="Proteomes" id="UP001225034"/>
    </source>
</evidence>
<keyword evidence="2" id="KW-1185">Reference proteome</keyword>
<comment type="caution">
    <text evidence="1">The sequence shown here is derived from an EMBL/GenBank/DDBJ whole genome shotgun (WGS) entry which is preliminary data.</text>
</comment>
<organism evidence="1 2">
    <name type="scientific">Alkalicoccobacillus murimartini</name>
    <dbReference type="NCBI Taxonomy" id="171685"/>
    <lineage>
        <taxon>Bacteria</taxon>
        <taxon>Bacillati</taxon>
        <taxon>Bacillota</taxon>
        <taxon>Bacilli</taxon>
        <taxon>Bacillales</taxon>
        <taxon>Bacillaceae</taxon>
        <taxon>Alkalicoccobacillus</taxon>
    </lineage>
</organism>
<name>A0ABT9YLH5_9BACI</name>
<dbReference type="RefSeq" id="WP_306985022.1">
    <property type="nucleotide sequence ID" value="NZ_JAUSUA010000006.1"/>
</dbReference>